<evidence type="ECO:0000256" key="4">
    <source>
        <dbReference type="ARBA" id="ARBA00022803"/>
    </source>
</evidence>
<comment type="subcellular location">
    <subcellularLocation>
        <location evidence="1">Cytoplasm</location>
    </subcellularLocation>
</comment>
<evidence type="ECO:0000256" key="3">
    <source>
        <dbReference type="ARBA" id="ARBA00022737"/>
    </source>
</evidence>
<dbReference type="PANTHER" id="PTHR46630:SF1">
    <property type="entry name" value="TETRATRICOPEPTIDE REPEAT PROTEIN 29"/>
    <property type="match status" value="1"/>
</dbReference>
<dbReference type="RefSeq" id="WP_377154338.1">
    <property type="nucleotide sequence ID" value="NZ_JBHSAF010000015.1"/>
</dbReference>
<keyword evidence="3" id="KW-0677">Repeat</keyword>
<dbReference type="InterPro" id="IPR011990">
    <property type="entry name" value="TPR-like_helical_dom_sf"/>
</dbReference>
<dbReference type="InterPro" id="IPR043128">
    <property type="entry name" value="Rev_trsase/Diguanyl_cyclase"/>
</dbReference>
<dbReference type="PANTHER" id="PTHR46630">
    <property type="entry name" value="TETRATRICOPEPTIDE REPEAT PROTEIN 29"/>
    <property type="match status" value="1"/>
</dbReference>
<keyword evidence="2" id="KW-0963">Cytoplasm</keyword>
<dbReference type="SUPFAM" id="SSF48452">
    <property type="entry name" value="TPR-like"/>
    <property type="match status" value="1"/>
</dbReference>
<dbReference type="Gene3D" id="3.30.70.270">
    <property type="match status" value="1"/>
</dbReference>
<gene>
    <name evidence="6" type="ORF">ACFOSS_15625</name>
</gene>
<sequence length="741" mass="83945">MFSTLVLLSSVALPPIPLDTTLMPDLLVQAQQKTTSEPDQCRELTHQFLARELADKMLPVLSQNPGAYREANQRYRTPQQTVEAQLILANCLWFLNQSDTSVRLLNQSWKMADDLNMPALEAIALYGLERQRQLSQGPNTRKDEYLSSLEAILRTQAAAIPPPLRLYTDLLQTARLINQGETEQAWLMLNRLPTHDLASLPAELQIAVQALKADYYFRRRQDEMALSLYSEAFTQAKAEAMPLQMAQLAETISRLFERRGDIQQAIHYEESACDEYQSLSNAEWLGRCLTHLAELNLQADEPNLALSLLFNALDIFRNINRPDALADLNLQIGKTYLRLGNPGLARAYLVASRNGFNLLQNKSGELAVIAALGELYLQQKAPGLTVALLENALQDPGFEPDSHPVLYLLLSRAYEQKGQVPTAYEFLKRFLKLNHDERDRLQRMDRVQFQESLDQVAIQRQRDELEQQKGSLQGELTYYKTAIGSAAGLLLLSALMMWSLQRRQSRVQEHIQQLESRLAQAPFSQLPNQHQLALQLEMLEQALEQAFVDDDALPEELHHHVLHFSMPAFRRLCERLGYTHSQRLQQQVCGQMQALTSSGEQLYQLGESRFLLLIPTHIDDELSASGLATIWLDRVEDILRQLQLPDSIVMGVISFPFIPRSPQAVTGENIIEVSLLAMAAAEQIVEKTGRSSWVELSAIDCQQAAFFNGEFRVQARHAIDKGLVKVNALHNKTLIEWSRID</sequence>
<evidence type="ECO:0000313" key="6">
    <source>
        <dbReference type="EMBL" id="MFC3914879.1"/>
    </source>
</evidence>
<keyword evidence="7" id="KW-1185">Reference proteome</keyword>
<comment type="caution">
    <text evidence="6">The sequence shown here is derived from an EMBL/GenBank/DDBJ whole genome shotgun (WGS) entry which is preliminary data.</text>
</comment>
<evidence type="ECO:0000256" key="1">
    <source>
        <dbReference type="ARBA" id="ARBA00004496"/>
    </source>
</evidence>
<comment type="similarity">
    <text evidence="5">Belongs to the Rap family.</text>
</comment>
<accession>A0ABV8CS24</accession>
<evidence type="ECO:0000256" key="2">
    <source>
        <dbReference type="ARBA" id="ARBA00022490"/>
    </source>
</evidence>
<dbReference type="InterPro" id="IPR051476">
    <property type="entry name" value="Bac_ResReg_Asp_Phosphatase"/>
</dbReference>
<proteinExistence type="inferred from homology"/>
<protein>
    <submittedName>
        <fullName evidence="6">Tetratricopeptide repeat protein</fullName>
    </submittedName>
</protein>
<evidence type="ECO:0000313" key="7">
    <source>
        <dbReference type="Proteomes" id="UP001595692"/>
    </source>
</evidence>
<dbReference type="Gene3D" id="1.25.40.10">
    <property type="entry name" value="Tetratricopeptide repeat domain"/>
    <property type="match status" value="2"/>
</dbReference>
<evidence type="ECO:0000256" key="5">
    <source>
        <dbReference type="ARBA" id="ARBA00038253"/>
    </source>
</evidence>
<organism evidence="6 7">
    <name type="scientific">Pseudaeromonas sharmana</name>
    <dbReference type="NCBI Taxonomy" id="328412"/>
    <lineage>
        <taxon>Bacteria</taxon>
        <taxon>Pseudomonadati</taxon>
        <taxon>Pseudomonadota</taxon>
        <taxon>Gammaproteobacteria</taxon>
        <taxon>Aeromonadales</taxon>
        <taxon>Aeromonadaceae</taxon>
        <taxon>Pseudaeromonas</taxon>
    </lineage>
</organism>
<dbReference type="EMBL" id="JBHSAF010000015">
    <property type="protein sequence ID" value="MFC3914879.1"/>
    <property type="molecule type" value="Genomic_DNA"/>
</dbReference>
<keyword evidence="4" id="KW-0802">TPR repeat</keyword>
<name>A0ABV8CS24_9GAMM</name>
<dbReference type="Proteomes" id="UP001595692">
    <property type="component" value="Unassembled WGS sequence"/>
</dbReference>
<reference evidence="7" key="1">
    <citation type="journal article" date="2019" name="Int. J. Syst. Evol. Microbiol.">
        <title>The Global Catalogue of Microorganisms (GCM) 10K type strain sequencing project: providing services to taxonomists for standard genome sequencing and annotation.</title>
        <authorList>
            <consortium name="The Broad Institute Genomics Platform"/>
            <consortium name="The Broad Institute Genome Sequencing Center for Infectious Disease"/>
            <person name="Wu L."/>
            <person name="Ma J."/>
        </authorList>
    </citation>
    <scope>NUCLEOTIDE SEQUENCE [LARGE SCALE GENOMIC DNA]</scope>
    <source>
        <strain evidence="7">CCUG 54939</strain>
    </source>
</reference>